<keyword evidence="2 7" id="KW-0812">Transmembrane</keyword>
<dbReference type="InterPro" id="IPR003439">
    <property type="entry name" value="ABC_transporter-like_ATP-bd"/>
</dbReference>
<dbReference type="InterPro" id="IPR027417">
    <property type="entry name" value="P-loop_NTPase"/>
</dbReference>
<dbReference type="InterPro" id="IPR017871">
    <property type="entry name" value="ABC_transporter-like_CS"/>
</dbReference>
<dbReference type="SUPFAM" id="SSF52540">
    <property type="entry name" value="P-loop containing nucleoside triphosphate hydrolases"/>
    <property type="match status" value="1"/>
</dbReference>
<dbReference type="InterPro" id="IPR005074">
    <property type="entry name" value="Peptidase_C39"/>
</dbReference>
<dbReference type="InterPro" id="IPR039421">
    <property type="entry name" value="Type_1_exporter"/>
</dbReference>
<dbReference type="Pfam" id="PF00664">
    <property type="entry name" value="ABC_membrane"/>
    <property type="match status" value="1"/>
</dbReference>
<comment type="subcellular location">
    <subcellularLocation>
        <location evidence="1">Cell membrane</location>
        <topology evidence="1">Multi-pass membrane protein</topology>
    </subcellularLocation>
</comment>
<dbReference type="PROSITE" id="PS50990">
    <property type="entry name" value="PEPTIDASE_C39"/>
    <property type="match status" value="1"/>
</dbReference>
<evidence type="ECO:0000259" key="10">
    <source>
        <dbReference type="PROSITE" id="PS50990"/>
    </source>
</evidence>
<keyword evidence="5 7" id="KW-1133">Transmembrane helix</keyword>
<evidence type="ECO:0000313" key="12">
    <source>
        <dbReference type="Proteomes" id="UP001501757"/>
    </source>
</evidence>
<keyword evidence="12" id="KW-1185">Reference proteome</keyword>
<dbReference type="PROSITE" id="PS50929">
    <property type="entry name" value="ABC_TM1F"/>
    <property type="match status" value="1"/>
</dbReference>
<dbReference type="PROSITE" id="PS50893">
    <property type="entry name" value="ABC_TRANSPORTER_2"/>
    <property type="match status" value="1"/>
</dbReference>
<dbReference type="PROSITE" id="PS00211">
    <property type="entry name" value="ABC_TRANSPORTER_1"/>
    <property type="match status" value="1"/>
</dbReference>
<gene>
    <name evidence="11" type="ORF">GCM10009092_16290</name>
</gene>
<dbReference type="CDD" id="cd18567">
    <property type="entry name" value="ABC_6TM_CvaB_RaxB_like"/>
    <property type="match status" value="1"/>
</dbReference>
<evidence type="ECO:0000256" key="6">
    <source>
        <dbReference type="ARBA" id="ARBA00023136"/>
    </source>
</evidence>
<evidence type="ECO:0000259" key="9">
    <source>
        <dbReference type="PROSITE" id="PS50929"/>
    </source>
</evidence>
<accession>A0ABP3GVB1</accession>
<dbReference type="SMART" id="SM00382">
    <property type="entry name" value="AAA"/>
    <property type="match status" value="1"/>
</dbReference>
<feature type="domain" description="ABC transporter" evidence="8">
    <location>
        <begin position="489"/>
        <end position="722"/>
    </location>
</feature>
<evidence type="ECO:0000313" key="11">
    <source>
        <dbReference type="EMBL" id="GAA0352674.1"/>
    </source>
</evidence>
<evidence type="ECO:0000259" key="8">
    <source>
        <dbReference type="PROSITE" id="PS50893"/>
    </source>
</evidence>
<dbReference type="PANTHER" id="PTHR24221">
    <property type="entry name" value="ATP-BINDING CASSETTE SUB-FAMILY B"/>
    <property type="match status" value="1"/>
</dbReference>
<dbReference type="Pfam" id="PF03412">
    <property type="entry name" value="Peptidase_C39"/>
    <property type="match status" value="1"/>
</dbReference>
<evidence type="ECO:0000256" key="7">
    <source>
        <dbReference type="SAM" id="Phobius"/>
    </source>
</evidence>
<feature type="transmembrane region" description="Helical" evidence="7">
    <location>
        <begin position="173"/>
        <end position="190"/>
    </location>
</feature>
<evidence type="ECO:0000256" key="2">
    <source>
        <dbReference type="ARBA" id="ARBA00022692"/>
    </source>
</evidence>
<keyword evidence="3" id="KW-0547">Nucleotide-binding</keyword>
<dbReference type="InterPro" id="IPR011527">
    <property type="entry name" value="ABC1_TM_dom"/>
</dbReference>
<reference evidence="12" key="1">
    <citation type="journal article" date="2019" name="Int. J. Syst. Evol. Microbiol.">
        <title>The Global Catalogue of Microorganisms (GCM) 10K type strain sequencing project: providing services to taxonomists for standard genome sequencing and annotation.</title>
        <authorList>
            <consortium name="The Broad Institute Genomics Platform"/>
            <consortium name="The Broad Institute Genome Sequencing Center for Infectious Disease"/>
            <person name="Wu L."/>
            <person name="Ma J."/>
        </authorList>
    </citation>
    <scope>NUCLEOTIDE SEQUENCE [LARGE SCALE GENOMIC DNA]</scope>
    <source>
        <strain evidence="12">JCM 13378</strain>
    </source>
</reference>
<dbReference type="Pfam" id="PF00005">
    <property type="entry name" value="ABC_tran"/>
    <property type="match status" value="1"/>
</dbReference>
<keyword evidence="6 7" id="KW-0472">Membrane</keyword>
<protein>
    <submittedName>
        <fullName evidence="11">Peptidase domain-containing ABC transporter</fullName>
    </submittedName>
</protein>
<dbReference type="InterPro" id="IPR003593">
    <property type="entry name" value="AAA+_ATPase"/>
</dbReference>
<feature type="transmembrane region" description="Helical" evidence="7">
    <location>
        <begin position="313"/>
        <end position="332"/>
    </location>
</feature>
<dbReference type="SUPFAM" id="SSF90123">
    <property type="entry name" value="ABC transporter transmembrane region"/>
    <property type="match status" value="1"/>
</dbReference>
<evidence type="ECO:0000256" key="1">
    <source>
        <dbReference type="ARBA" id="ARBA00004651"/>
    </source>
</evidence>
<dbReference type="PANTHER" id="PTHR24221:SF606">
    <property type="entry name" value="COLICIN V SECRETION-PROCESSING ATP-BINDING PROTEIN"/>
    <property type="match status" value="1"/>
</dbReference>
<feature type="transmembrane region" description="Helical" evidence="7">
    <location>
        <begin position="210"/>
        <end position="228"/>
    </location>
</feature>
<name>A0ABP3GVB1_9ALTE</name>
<dbReference type="EMBL" id="BAAAEI010000006">
    <property type="protein sequence ID" value="GAA0352674.1"/>
    <property type="molecule type" value="Genomic_DNA"/>
</dbReference>
<dbReference type="Proteomes" id="UP001501757">
    <property type="component" value="Unassembled WGS sequence"/>
</dbReference>
<evidence type="ECO:0000256" key="4">
    <source>
        <dbReference type="ARBA" id="ARBA00022840"/>
    </source>
</evidence>
<dbReference type="Gene3D" id="3.90.70.10">
    <property type="entry name" value="Cysteine proteinases"/>
    <property type="match status" value="1"/>
</dbReference>
<dbReference type="Gene3D" id="1.20.1560.10">
    <property type="entry name" value="ABC transporter type 1, transmembrane domain"/>
    <property type="match status" value="1"/>
</dbReference>
<evidence type="ECO:0000256" key="5">
    <source>
        <dbReference type="ARBA" id="ARBA00022989"/>
    </source>
</evidence>
<dbReference type="InterPro" id="IPR036640">
    <property type="entry name" value="ABC1_TM_sf"/>
</dbReference>
<evidence type="ECO:0000256" key="3">
    <source>
        <dbReference type="ARBA" id="ARBA00022741"/>
    </source>
</evidence>
<feature type="domain" description="ABC transmembrane type-1" evidence="9">
    <location>
        <begin position="177"/>
        <end position="456"/>
    </location>
</feature>
<feature type="domain" description="Peptidase C39" evidence="10">
    <location>
        <begin position="24"/>
        <end position="143"/>
    </location>
</feature>
<feature type="transmembrane region" description="Helical" evidence="7">
    <location>
        <begin position="411"/>
        <end position="436"/>
    </location>
</feature>
<comment type="caution">
    <text evidence="11">The sequence shown here is derived from an EMBL/GenBank/DDBJ whole genome shotgun (WGS) entry which is preliminary data.</text>
</comment>
<dbReference type="RefSeq" id="WP_343843953.1">
    <property type="nucleotide sequence ID" value="NZ_BAAAEI010000006.1"/>
</dbReference>
<keyword evidence="4" id="KW-0067">ATP-binding</keyword>
<organism evidence="11 12">
    <name type="scientific">Bowmanella denitrificans</name>
    <dbReference type="NCBI Taxonomy" id="366582"/>
    <lineage>
        <taxon>Bacteria</taxon>
        <taxon>Pseudomonadati</taxon>
        <taxon>Pseudomonadota</taxon>
        <taxon>Gammaproteobacteria</taxon>
        <taxon>Alteromonadales</taxon>
        <taxon>Alteromonadaceae</taxon>
        <taxon>Bowmanella</taxon>
    </lineage>
</organism>
<dbReference type="Gene3D" id="3.40.50.300">
    <property type="entry name" value="P-loop containing nucleotide triphosphate hydrolases"/>
    <property type="match status" value="1"/>
</dbReference>
<sequence length="727" mass="81803">MGNPVDLLNFRFFRRSGALPVILQSEASECGLAALTMVAGYHGFKTDLIQMRNRAALSLDGMDMIQLIELADTIGLGGRPIRLETADLKEFRHPAILHWDLDHFVVLKRATDRFVEIHDPGTGYRRMSLEEASRHFTGVALELYPTAEFTRRDEVQSMTFFDFWRSIRGLKGWLFKLLLLSVVLQVFSLASPYYMKLVVDEVLTTNNETLLVALAVGFGMLMLISTLIQSFRSYVTMHFGNQLSIQIGSNLFRHLIRLPMAFYEKRHIGDVVSRFGANEQIKGLLTTGLIETLLDGVMAITTGVMIFLISPTLAWVVVGFLLGSLLLQLLFYRPVRRLSEEAIVAGASQSSNFMETVRGIQSIKLFAREQQRHILWQNRYADTLNAGIKLGNLNILQGICQSVLMGLENILVIFLAIKFIMADVLSLGILFAFLAYKGQFSGNINALISRYIQFKMLGLHLERLSDITLNKKEEHLTVSTPVKPKSFDFKIENASFRYSDRGRLVLDELDLHIKQGECVAIVGPSGCGKSTLMKVMLGLAHPHQGQVVMGDVDIRDMGLSEYRKCVAAVMQNDQLLSGTIAENISFFDTQADMEKIIRCAYNACIHEDIEAMPLKYNSLIGDMGSSLSGGQKQRILLARALYKSPYILFMDEATSHLDVMLEKSINQVLKQFNCTRVIISHRPQTIEMADRVLMLKDGKLKELDKNDAEYRRCVDKPDAVPLFSASR</sequence>
<feature type="transmembrane region" description="Helical" evidence="7">
    <location>
        <begin position="284"/>
        <end position="307"/>
    </location>
</feature>
<proteinExistence type="predicted"/>